<dbReference type="AlphaFoldDB" id="A0A0G3XE01"/>
<keyword evidence="4" id="KW-1185">Reference proteome</keyword>
<dbReference type="EMBL" id="CP011805">
    <property type="protein sequence ID" value="AKM08578.1"/>
    <property type="molecule type" value="Genomic_DNA"/>
</dbReference>
<name>A0A0G3XE01_9SPHN</name>
<sequence length="266" mass="28588" precursor="true">MIYRILTALAVAASFSMATPAIACSVVPGYRVPTNLELAEKAELVLLGRVVGEVEGAELRDRRLLVEPQVAIKGEVSDGPIVIAGVRLDQPLAGGGSGLLSNPYELAEAHPDSFLGACIRRIFPRGTTVLFFLERASDGEGWRPSGGPFSRWAEDVLSEDAPWLTLTQLYVAAAAAPESRRRAMLEAEFAGLVALPADPVVQLIAADIARQLAGPNETWAEVMAREMEAYRETREAVDAVKDAMDDVAEDIPEPDPARAHAMEDGR</sequence>
<evidence type="ECO:0000313" key="3">
    <source>
        <dbReference type="EMBL" id="AKM08578.1"/>
    </source>
</evidence>
<accession>A0A0G3XE01</accession>
<evidence type="ECO:0000256" key="2">
    <source>
        <dbReference type="SAM" id="SignalP"/>
    </source>
</evidence>
<dbReference type="STRING" id="543877.AM2010_2523"/>
<feature type="chain" id="PRO_5002562749" evidence="2">
    <location>
        <begin position="24"/>
        <end position="266"/>
    </location>
</feature>
<feature type="region of interest" description="Disordered" evidence="1">
    <location>
        <begin position="247"/>
        <end position="266"/>
    </location>
</feature>
<keyword evidence="2" id="KW-0732">Signal</keyword>
<proteinExistence type="predicted"/>
<dbReference type="KEGG" id="amx:AM2010_2523"/>
<gene>
    <name evidence="3" type="ORF">AM2010_2523</name>
</gene>
<evidence type="ECO:0000256" key="1">
    <source>
        <dbReference type="SAM" id="MobiDB-lite"/>
    </source>
</evidence>
<organism evidence="3 4">
    <name type="scientific">Pelagerythrobacter marensis</name>
    <dbReference type="NCBI Taxonomy" id="543877"/>
    <lineage>
        <taxon>Bacteria</taxon>
        <taxon>Pseudomonadati</taxon>
        <taxon>Pseudomonadota</taxon>
        <taxon>Alphaproteobacteria</taxon>
        <taxon>Sphingomonadales</taxon>
        <taxon>Erythrobacteraceae</taxon>
        <taxon>Pelagerythrobacter</taxon>
    </lineage>
</organism>
<dbReference type="OrthoDB" id="7185422at2"/>
<feature type="signal peptide" evidence="2">
    <location>
        <begin position="1"/>
        <end position="23"/>
    </location>
</feature>
<reference evidence="3 4" key="1">
    <citation type="submission" date="2015-06" db="EMBL/GenBank/DDBJ databases">
        <authorList>
            <person name="Kim K.M."/>
        </authorList>
    </citation>
    <scope>NUCLEOTIDE SEQUENCE [LARGE SCALE GENOMIC DNA]</scope>
    <source>
        <strain evidence="3 4">KCTC 22370</strain>
    </source>
</reference>
<dbReference type="RefSeq" id="WP_047807386.1">
    <property type="nucleotide sequence ID" value="NZ_CP011805.1"/>
</dbReference>
<evidence type="ECO:0000313" key="4">
    <source>
        <dbReference type="Proteomes" id="UP000037643"/>
    </source>
</evidence>
<dbReference type="Proteomes" id="UP000037643">
    <property type="component" value="Chromosome"/>
</dbReference>
<dbReference type="PATRIC" id="fig|543877.4.peg.2560"/>
<protein>
    <submittedName>
        <fullName evidence="3">Uncharacterized protein</fullName>
    </submittedName>
</protein>
<feature type="compositionally biased region" description="Basic and acidic residues" evidence="1">
    <location>
        <begin position="255"/>
        <end position="266"/>
    </location>
</feature>